<name>A0ABQ4CV01_9ACTN</name>
<dbReference type="Gene3D" id="1.20.1260.10">
    <property type="match status" value="1"/>
</dbReference>
<proteinExistence type="predicted"/>
<evidence type="ECO:0000313" key="4">
    <source>
        <dbReference type="EMBL" id="GIF75119.1"/>
    </source>
</evidence>
<evidence type="ECO:0000256" key="1">
    <source>
        <dbReference type="SAM" id="MobiDB-lite"/>
    </source>
</evidence>
<protein>
    <recommendedName>
        <fullName evidence="3">DUF305 domain-containing protein</fullName>
    </recommendedName>
</protein>
<reference evidence="4 5" key="1">
    <citation type="submission" date="2021-01" db="EMBL/GenBank/DDBJ databases">
        <title>Whole genome shotgun sequence of Asanoa siamensis NBRC 107932.</title>
        <authorList>
            <person name="Komaki H."/>
            <person name="Tamura T."/>
        </authorList>
    </citation>
    <scope>NUCLEOTIDE SEQUENCE [LARGE SCALE GENOMIC DNA]</scope>
    <source>
        <strain evidence="4 5">NBRC 107932</strain>
    </source>
</reference>
<dbReference type="PROSITE" id="PS51257">
    <property type="entry name" value="PROKAR_LIPOPROTEIN"/>
    <property type="match status" value="1"/>
</dbReference>
<sequence length="186" mass="19596">MKRSRELLSRFVAPLVAAALLLLAAGCADPAPAVPAAVPVVNAFGGTDRAWIEISIAMNEQVLPLLALVPTRSDEAALTKLSAEVQASATAELTTLRRLHEQAGLPAENPHEGMLMPGLVPTDAVTEAAALSGAPFDEAVREHLRSYLEQSARLAEGEQESGTDPETRDLATRTATARDTALRQLG</sequence>
<feature type="chain" id="PRO_5046338479" description="DUF305 domain-containing protein" evidence="2">
    <location>
        <begin position="34"/>
        <end position="186"/>
    </location>
</feature>
<dbReference type="Proteomes" id="UP000604117">
    <property type="component" value="Unassembled WGS sequence"/>
</dbReference>
<feature type="region of interest" description="Disordered" evidence="1">
    <location>
        <begin position="151"/>
        <end position="186"/>
    </location>
</feature>
<evidence type="ECO:0000256" key="2">
    <source>
        <dbReference type="SAM" id="SignalP"/>
    </source>
</evidence>
<organism evidence="4 5">
    <name type="scientific">Asanoa siamensis</name>
    <dbReference type="NCBI Taxonomy" id="926357"/>
    <lineage>
        <taxon>Bacteria</taxon>
        <taxon>Bacillati</taxon>
        <taxon>Actinomycetota</taxon>
        <taxon>Actinomycetes</taxon>
        <taxon>Micromonosporales</taxon>
        <taxon>Micromonosporaceae</taxon>
        <taxon>Asanoa</taxon>
    </lineage>
</organism>
<dbReference type="InterPro" id="IPR012347">
    <property type="entry name" value="Ferritin-like"/>
</dbReference>
<dbReference type="RefSeq" id="WP_203716000.1">
    <property type="nucleotide sequence ID" value="NZ_BONE01000039.1"/>
</dbReference>
<keyword evidence="5" id="KW-1185">Reference proteome</keyword>
<dbReference type="EMBL" id="BONE01000039">
    <property type="protein sequence ID" value="GIF75119.1"/>
    <property type="molecule type" value="Genomic_DNA"/>
</dbReference>
<evidence type="ECO:0000313" key="5">
    <source>
        <dbReference type="Proteomes" id="UP000604117"/>
    </source>
</evidence>
<feature type="signal peptide" evidence="2">
    <location>
        <begin position="1"/>
        <end position="33"/>
    </location>
</feature>
<feature type="compositionally biased region" description="Low complexity" evidence="1">
    <location>
        <begin position="172"/>
        <end position="186"/>
    </location>
</feature>
<feature type="domain" description="DUF305" evidence="3">
    <location>
        <begin position="59"/>
        <end position="185"/>
    </location>
</feature>
<dbReference type="InterPro" id="IPR005183">
    <property type="entry name" value="DUF305_CopM-like"/>
</dbReference>
<evidence type="ECO:0000259" key="3">
    <source>
        <dbReference type="Pfam" id="PF03713"/>
    </source>
</evidence>
<comment type="caution">
    <text evidence="4">The sequence shown here is derived from an EMBL/GenBank/DDBJ whole genome shotgun (WGS) entry which is preliminary data.</text>
</comment>
<keyword evidence="2" id="KW-0732">Signal</keyword>
<dbReference type="Pfam" id="PF03713">
    <property type="entry name" value="DUF305"/>
    <property type="match status" value="1"/>
</dbReference>
<gene>
    <name evidence="4" type="ORF">Asi02nite_46370</name>
</gene>
<accession>A0ABQ4CV01</accession>